<dbReference type="STRING" id="39946.B8BCT3"/>
<evidence type="ECO:0000256" key="1">
    <source>
        <dbReference type="SAM" id="MobiDB-lite"/>
    </source>
</evidence>
<evidence type="ECO:0008006" key="7">
    <source>
        <dbReference type="Google" id="ProtNLM"/>
    </source>
</evidence>
<feature type="domain" description="MULE transposase" evidence="3">
    <location>
        <begin position="526"/>
        <end position="621"/>
    </location>
</feature>
<dbReference type="InterPro" id="IPR018289">
    <property type="entry name" value="MULE_transposase_dom"/>
</dbReference>
<feature type="compositionally biased region" description="Basic and acidic residues" evidence="1">
    <location>
        <begin position="1"/>
        <end position="13"/>
    </location>
</feature>
<evidence type="ECO:0000313" key="6">
    <source>
        <dbReference type="Proteomes" id="UP000007015"/>
    </source>
</evidence>
<gene>
    <name evidence="5" type="ORF">OsI_31782</name>
</gene>
<evidence type="ECO:0000259" key="3">
    <source>
        <dbReference type="Pfam" id="PF10551"/>
    </source>
</evidence>
<dbReference type="HOGENOM" id="CLU_393511_0_0_1"/>
<name>B8BCT3_ORYSI</name>
<evidence type="ECO:0000313" key="5">
    <source>
        <dbReference type="EMBL" id="EEC84765.1"/>
    </source>
</evidence>
<dbReference type="PANTHER" id="PTHR31973:SF191">
    <property type="entry name" value="OS05G0489400 PROTEIN"/>
    <property type="match status" value="1"/>
</dbReference>
<dbReference type="PANTHER" id="PTHR31973">
    <property type="entry name" value="POLYPROTEIN, PUTATIVE-RELATED"/>
    <property type="match status" value="1"/>
</dbReference>
<dbReference type="Gramene" id="BGIOSGA030975-TA">
    <property type="protein sequence ID" value="BGIOSGA030975-PA"/>
    <property type="gene ID" value="BGIOSGA030975"/>
</dbReference>
<feature type="domain" description="PB1-like" evidence="4">
    <location>
        <begin position="105"/>
        <end position="195"/>
    </location>
</feature>
<dbReference type="EMBL" id="CM000134">
    <property type="protein sequence ID" value="EEC84765.1"/>
    <property type="molecule type" value="Genomic_DNA"/>
</dbReference>
<dbReference type="Pfam" id="PF26130">
    <property type="entry name" value="PB1-like"/>
    <property type="match status" value="1"/>
</dbReference>
<organism evidence="5 6">
    <name type="scientific">Oryza sativa subsp. indica</name>
    <name type="common">Rice</name>
    <dbReference type="NCBI Taxonomy" id="39946"/>
    <lineage>
        <taxon>Eukaryota</taxon>
        <taxon>Viridiplantae</taxon>
        <taxon>Streptophyta</taxon>
        <taxon>Embryophyta</taxon>
        <taxon>Tracheophyta</taxon>
        <taxon>Spermatophyta</taxon>
        <taxon>Magnoliopsida</taxon>
        <taxon>Liliopsida</taxon>
        <taxon>Poales</taxon>
        <taxon>Poaceae</taxon>
        <taxon>BOP clade</taxon>
        <taxon>Oryzoideae</taxon>
        <taxon>Oryzeae</taxon>
        <taxon>Oryzinae</taxon>
        <taxon>Oryza</taxon>
        <taxon>Oryza sativa</taxon>
    </lineage>
</organism>
<feature type="region of interest" description="Disordered" evidence="1">
    <location>
        <begin position="1"/>
        <end position="40"/>
    </location>
</feature>
<protein>
    <recommendedName>
        <fullName evidence="7">Transposon protein, putative, Mutator sub-class</fullName>
    </recommendedName>
</protein>
<dbReference type="InterPro" id="IPR058594">
    <property type="entry name" value="PB1-like_dom_pln"/>
</dbReference>
<keyword evidence="6" id="KW-1185">Reference proteome</keyword>
<feature type="region of interest" description="Disordered" evidence="1">
    <location>
        <begin position="281"/>
        <end position="311"/>
    </location>
</feature>
<dbReference type="Proteomes" id="UP000007015">
    <property type="component" value="Chromosome 9"/>
</dbReference>
<sequence length="701" mass="79402">MDRRRRGQPERKAAAATTKKRGRDEEVAAAAPPPPCGAVDFPFEEGDEEAAAADVVGDQAPGVFRFPWQSCRGGLGVVAGGGGGGGGKSATFVNHVMYLGPKDGLFSLEIIHGGFFQGEGSDRGYISGNLDYFDGCEVDAWSMLWIEDILKQLGHAEVDDLKVFWLLPGRGLANGLRRVKIDVHTNSMATLAPRFRTLRLYVHNNVITEFAEMDSLGKHELNANINFKKAHISEDYQVDNISDNDDEGAEFTNSDYEIDKGDDDLFEKWVDKDVVDKLVSPKGKQLSSAGEEDEKCHLSSEEGLDPCDTSSHDEEVQLKFKSFMPKDMTNPQFFVGMVFPTVEALRDAINDINEHSVKNRVAIKMPYNDKDRIRAHCDETCPSKLNASHDTRSKCFMIKTYIGEHRCNKKWELKTFTANYIANKYVETFRADDKMTIRNFARTVQKDFNLTPSRSKLARARRIALKKIYGDEIAQYNQLWDYAAELRRSNPGSCFFLYLSNGRFNTLYVSLDACKRGFKIGCRPLICLDGCHIKTKFGGHLLTAVGIDPSNCIFPIAMAVVEVESRSTWTWFLQTLKDDLHIVNTTPYTIMTDRQKGLIPAVGDVFNDAEHRFCVRHLYQNFHVLYKGETLKNQLWAIARSSNVIEWNKNMEKMKALNVQAHEYLEEICDDPRHHYQNDITSPWIIIHHSRTLANNDPHQR</sequence>
<evidence type="ECO:0000259" key="4">
    <source>
        <dbReference type="Pfam" id="PF26130"/>
    </source>
</evidence>
<dbReference type="AlphaFoldDB" id="B8BCT3"/>
<accession>B8BCT3</accession>
<dbReference type="Pfam" id="PF10551">
    <property type="entry name" value="MULE"/>
    <property type="match status" value="1"/>
</dbReference>
<evidence type="ECO:0000259" key="2">
    <source>
        <dbReference type="Pfam" id="PF03108"/>
    </source>
</evidence>
<reference evidence="5 6" key="1">
    <citation type="journal article" date="2005" name="PLoS Biol.">
        <title>The genomes of Oryza sativa: a history of duplications.</title>
        <authorList>
            <person name="Yu J."/>
            <person name="Wang J."/>
            <person name="Lin W."/>
            <person name="Li S."/>
            <person name="Li H."/>
            <person name="Zhou J."/>
            <person name="Ni P."/>
            <person name="Dong W."/>
            <person name="Hu S."/>
            <person name="Zeng C."/>
            <person name="Zhang J."/>
            <person name="Zhang Y."/>
            <person name="Li R."/>
            <person name="Xu Z."/>
            <person name="Li S."/>
            <person name="Li X."/>
            <person name="Zheng H."/>
            <person name="Cong L."/>
            <person name="Lin L."/>
            <person name="Yin J."/>
            <person name="Geng J."/>
            <person name="Li G."/>
            <person name="Shi J."/>
            <person name="Liu J."/>
            <person name="Lv H."/>
            <person name="Li J."/>
            <person name="Wang J."/>
            <person name="Deng Y."/>
            <person name="Ran L."/>
            <person name="Shi X."/>
            <person name="Wang X."/>
            <person name="Wu Q."/>
            <person name="Li C."/>
            <person name="Ren X."/>
            <person name="Wang J."/>
            <person name="Wang X."/>
            <person name="Li D."/>
            <person name="Liu D."/>
            <person name="Zhang X."/>
            <person name="Ji Z."/>
            <person name="Zhao W."/>
            <person name="Sun Y."/>
            <person name="Zhang Z."/>
            <person name="Bao J."/>
            <person name="Han Y."/>
            <person name="Dong L."/>
            <person name="Ji J."/>
            <person name="Chen P."/>
            <person name="Wu S."/>
            <person name="Liu J."/>
            <person name="Xiao Y."/>
            <person name="Bu D."/>
            <person name="Tan J."/>
            <person name="Yang L."/>
            <person name="Ye C."/>
            <person name="Zhang J."/>
            <person name="Xu J."/>
            <person name="Zhou Y."/>
            <person name="Yu Y."/>
            <person name="Zhang B."/>
            <person name="Zhuang S."/>
            <person name="Wei H."/>
            <person name="Liu B."/>
            <person name="Lei M."/>
            <person name="Yu H."/>
            <person name="Li Y."/>
            <person name="Xu H."/>
            <person name="Wei S."/>
            <person name="He X."/>
            <person name="Fang L."/>
            <person name="Zhang Z."/>
            <person name="Zhang Y."/>
            <person name="Huang X."/>
            <person name="Su Z."/>
            <person name="Tong W."/>
            <person name="Li J."/>
            <person name="Tong Z."/>
            <person name="Li S."/>
            <person name="Ye J."/>
            <person name="Wang L."/>
            <person name="Fang L."/>
            <person name="Lei T."/>
            <person name="Chen C."/>
            <person name="Chen H."/>
            <person name="Xu Z."/>
            <person name="Li H."/>
            <person name="Huang H."/>
            <person name="Zhang F."/>
            <person name="Xu H."/>
            <person name="Li N."/>
            <person name="Zhao C."/>
            <person name="Li S."/>
            <person name="Dong L."/>
            <person name="Huang Y."/>
            <person name="Li L."/>
            <person name="Xi Y."/>
            <person name="Qi Q."/>
            <person name="Li W."/>
            <person name="Zhang B."/>
            <person name="Hu W."/>
            <person name="Zhang Y."/>
            <person name="Tian X."/>
            <person name="Jiao Y."/>
            <person name="Liang X."/>
            <person name="Jin J."/>
            <person name="Gao L."/>
            <person name="Zheng W."/>
            <person name="Hao B."/>
            <person name="Liu S."/>
            <person name="Wang W."/>
            <person name="Yuan L."/>
            <person name="Cao M."/>
            <person name="McDermott J."/>
            <person name="Samudrala R."/>
            <person name="Wang J."/>
            <person name="Wong G.K."/>
            <person name="Yang H."/>
        </authorList>
    </citation>
    <scope>NUCLEOTIDE SEQUENCE [LARGE SCALE GENOMIC DNA]</scope>
    <source>
        <strain evidence="6">cv. 93-11</strain>
    </source>
</reference>
<proteinExistence type="predicted"/>
<dbReference type="InterPro" id="IPR004332">
    <property type="entry name" value="Transposase_MuDR"/>
</dbReference>
<dbReference type="Pfam" id="PF03108">
    <property type="entry name" value="DBD_Tnp_Mut"/>
    <property type="match status" value="1"/>
</dbReference>
<feature type="domain" description="Transposase MuDR plant" evidence="2">
    <location>
        <begin position="333"/>
        <end position="398"/>
    </location>
</feature>